<protein>
    <submittedName>
        <fullName evidence="2">Biotin carboxylase N-terminal domain-containing protein</fullName>
    </submittedName>
</protein>
<dbReference type="Gene3D" id="3.40.50.20">
    <property type="match status" value="1"/>
</dbReference>
<gene>
    <name evidence="2" type="ORF">RFN57_34495</name>
</gene>
<feature type="domain" description="Biotin carboxylase-like N-terminal" evidence="1">
    <location>
        <begin position="11"/>
        <end position="51"/>
    </location>
</feature>
<dbReference type="Pfam" id="PF00289">
    <property type="entry name" value="Biotin_carb_N"/>
    <property type="match status" value="1"/>
</dbReference>
<proteinExistence type="predicted"/>
<dbReference type="RefSeq" id="WP_229856108.1">
    <property type="nucleotide sequence ID" value="NZ_BMUO01000001.1"/>
</dbReference>
<evidence type="ECO:0000313" key="3">
    <source>
        <dbReference type="Proteomes" id="UP001353952"/>
    </source>
</evidence>
<dbReference type="SUPFAM" id="SSF52440">
    <property type="entry name" value="PreATP-grasp domain"/>
    <property type="match status" value="1"/>
</dbReference>
<name>A0ABU6M717_9ACTN</name>
<comment type="caution">
    <text evidence="2">The sequence shown here is derived from an EMBL/GenBank/DDBJ whole genome shotgun (WGS) entry which is preliminary data.</text>
</comment>
<evidence type="ECO:0000313" key="2">
    <source>
        <dbReference type="EMBL" id="MEC7057357.1"/>
    </source>
</evidence>
<dbReference type="Proteomes" id="UP001353952">
    <property type="component" value="Unassembled WGS sequence"/>
</dbReference>
<accession>A0ABU6M717</accession>
<evidence type="ECO:0000259" key="1">
    <source>
        <dbReference type="Pfam" id="PF00289"/>
    </source>
</evidence>
<dbReference type="InterPro" id="IPR005481">
    <property type="entry name" value="BC-like_N"/>
</dbReference>
<dbReference type="EMBL" id="JAYXNZ010000002">
    <property type="protein sequence ID" value="MEC7057357.1"/>
    <property type="molecule type" value="Genomic_DNA"/>
</dbReference>
<organism evidence="2 3">
    <name type="scientific">Streptomyces violaceochromogenes</name>
    <dbReference type="NCBI Taxonomy" id="67377"/>
    <lineage>
        <taxon>Bacteria</taxon>
        <taxon>Bacillati</taxon>
        <taxon>Actinomycetota</taxon>
        <taxon>Actinomycetes</taxon>
        <taxon>Kitasatosporales</taxon>
        <taxon>Streptomycetaceae</taxon>
        <taxon>Streptomyces</taxon>
    </lineage>
</organism>
<sequence length="63" mass="7112">MTIHSYRIQLIAVRVIRAARELDLPIVALRSRDEADALHARMADEVVVLDGEGFWPRTATAVR</sequence>
<keyword evidence="3" id="KW-1185">Reference proteome</keyword>
<dbReference type="InterPro" id="IPR016185">
    <property type="entry name" value="PreATP-grasp_dom_sf"/>
</dbReference>
<reference evidence="2 3" key="1">
    <citation type="submission" date="2024-01" db="EMBL/GenBank/DDBJ databases">
        <title>Genome analysis.</title>
        <authorList>
            <person name="Zhang K."/>
        </authorList>
    </citation>
    <scope>NUCLEOTIDE SEQUENCE [LARGE SCALE GENOMIC DNA]</scope>
    <source>
        <strain evidence="2 3">CGMCC 4.1753</strain>
    </source>
</reference>